<protein>
    <submittedName>
        <fullName evidence="1">Uncharacterized protein</fullName>
    </submittedName>
</protein>
<dbReference type="OrthoDB" id="3005694at2759"/>
<proteinExistence type="predicted"/>
<gene>
    <name evidence="1" type="ORF">O181_050272</name>
</gene>
<dbReference type="SUPFAM" id="SSF58104">
    <property type="entry name" value="Methyl-accepting chemotaxis protein (MCP) signaling domain"/>
    <property type="match status" value="1"/>
</dbReference>
<sequence length="112" mass="12438">MDGIQNSINGIRNSMDGIQNSINGIRNSMDGIQNSINGIRNSMDGMENAINGIRNSIDKIKNTIVTGALLNEEGLALSEQTYLWRAQGKYSKDNSNKIKVEFLLIRNEHLNT</sequence>
<dbReference type="AlphaFoldDB" id="A0A9Q3E3B8"/>
<evidence type="ECO:0000313" key="1">
    <source>
        <dbReference type="EMBL" id="MBW0510557.1"/>
    </source>
</evidence>
<evidence type="ECO:0000313" key="2">
    <source>
        <dbReference type="Proteomes" id="UP000765509"/>
    </source>
</evidence>
<dbReference type="Proteomes" id="UP000765509">
    <property type="component" value="Unassembled WGS sequence"/>
</dbReference>
<keyword evidence="2" id="KW-1185">Reference proteome</keyword>
<dbReference type="EMBL" id="AVOT02021638">
    <property type="protein sequence ID" value="MBW0510557.1"/>
    <property type="molecule type" value="Genomic_DNA"/>
</dbReference>
<name>A0A9Q3E3B8_9BASI</name>
<reference evidence="1" key="1">
    <citation type="submission" date="2021-03" db="EMBL/GenBank/DDBJ databases">
        <title>Draft genome sequence of rust myrtle Austropuccinia psidii MF-1, a brazilian biotype.</title>
        <authorList>
            <person name="Quecine M.C."/>
            <person name="Pachon D.M.R."/>
            <person name="Bonatelli M.L."/>
            <person name="Correr F.H."/>
            <person name="Franceschini L.M."/>
            <person name="Leite T.F."/>
            <person name="Margarido G.R.A."/>
            <person name="Almeida C.A."/>
            <person name="Ferrarezi J.A."/>
            <person name="Labate C.A."/>
        </authorList>
    </citation>
    <scope>NUCLEOTIDE SEQUENCE</scope>
    <source>
        <strain evidence="1">MF-1</strain>
    </source>
</reference>
<organism evidence="1 2">
    <name type="scientific">Austropuccinia psidii MF-1</name>
    <dbReference type="NCBI Taxonomy" id="1389203"/>
    <lineage>
        <taxon>Eukaryota</taxon>
        <taxon>Fungi</taxon>
        <taxon>Dikarya</taxon>
        <taxon>Basidiomycota</taxon>
        <taxon>Pucciniomycotina</taxon>
        <taxon>Pucciniomycetes</taxon>
        <taxon>Pucciniales</taxon>
        <taxon>Sphaerophragmiaceae</taxon>
        <taxon>Austropuccinia</taxon>
    </lineage>
</organism>
<comment type="caution">
    <text evidence="1">The sequence shown here is derived from an EMBL/GenBank/DDBJ whole genome shotgun (WGS) entry which is preliminary data.</text>
</comment>
<accession>A0A9Q3E3B8</accession>
<dbReference type="Gene3D" id="1.20.5.1070">
    <property type="entry name" value="Head and neck region of the ectodomain of NDV fusion glycoprotein"/>
    <property type="match status" value="1"/>
</dbReference>